<feature type="transmembrane region" description="Helical" evidence="7">
    <location>
        <begin position="263"/>
        <end position="291"/>
    </location>
</feature>
<comment type="similarity">
    <text evidence="7">Belongs to the binding-protein-dependent transport system permease family.</text>
</comment>
<evidence type="ECO:0000256" key="2">
    <source>
        <dbReference type="ARBA" id="ARBA00022448"/>
    </source>
</evidence>
<evidence type="ECO:0000313" key="10">
    <source>
        <dbReference type="Proteomes" id="UP000318093"/>
    </source>
</evidence>
<proteinExistence type="inferred from homology"/>
<comment type="subcellular location">
    <subcellularLocation>
        <location evidence="1 7">Cell membrane</location>
        <topology evidence="1 7">Multi-pass membrane protein</topology>
    </subcellularLocation>
</comment>
<dbReference type="GO" id="GO:0055085">
    <property type="term" value="P:transmembrane transport"/>
    <property type="evidence" value="ECO:0007669"/>
    <property type="project" value="InterPro"/>
</dbReference>
<keyword evidence="4 7" id="KW-0812">Transmembrane</keyword>
<protein>
    <submittedName>
        <fullName evidence="9">Sugar ABC transporter permease</fullName>
    </submittedName>
</protein>
<evidence type="ECO:0000256" key="5">
    <source>
        <dbReference type="ARBA" id="ARBA00022989"/>
    </source>
</evidence>
<keyword evidence="5 7" id="KW-1133">Transmembrane helix</keyword>
<gene>
    <name evidence="9" type="ORF">E6H03_09215</name>
</gene>
<dbReference type="InterPro" id="IPR000515">
    <property type="entry name" value="MetI-like"/>
</dbReference>
<comment type="caution">
    <text evidence="9">The sequence shown here is derived from an EMBL/GenBank/DDBJ whole genome shotgun (WGS) entry which is preliminary data.</text>
</comment>
<reference evidence="9 10" key="1">
    <citation type="journal article" date="2019" name="Nat. Microbiol.">
        <title>Mediterranean grassland soil C-N compound turnover is dependent on rainfall and depth, and is mediated by genomically divergent microorganisms.</title>
        <authorList>
            <person name="Diamond S."/>
            <person name="Andeer P.F."/>
            <person name="Li Z."/>
            <person name="Crits-Christoph A."/>
            <person name="Burstein D."/>
            <person name="Anantharaman K."/>
            <person name="Lane K.R."/>
            <person name="Thomas B.C."/>
            <person name="Pan C."/>
            <person name="Northen T.R."/>
            <person name="Banfield J.F."/>
        </authorList>
    </citation>
    <scope>NUCLEOTIDE SEQUENCE [LARGE SCALE GENOMIC DNA]</scope>
    <source>
        <strain evidence="9">NP_6</strain>
    </source>
</reference>
<feature type="transmembrane region" description="Helical" evidence="7">
    <location>
        <begin position="116"/>
        <end position="133"/>
    </location>
</feature>
<dbReference type="PROSITE" id="PS50928">
    <property type="entry name" value="ABC_TM1"/>
    <property type="match status" value="1"/>
</dbReference>
<dbReference type="AlphaFoldDB" id="A0A537J8Y3"/>
<evidence type="ECO:0000256" key="4">
    <source>
        <dbReference type="ARBA" id="ARBA00022692"/>
    </source>
</evidence>
<accession>A0A537J8Y3</accession>
<evidence type="ECO:0000256" key="6">
    <source>
        <dbReference type="ARBA" id="ARBA00023136"/>
    </source>
</evidence>
<feature type="transmembrane region" description="Helical" evidence="7">
    <location>
        <begin position="21"/>
        <end position="45"/>
    </location>
</feature>
<feature type="domain" description="ABC transmembrane type-1" evidence="8">
    <location>
        <begin position="79"/>
        <end position="290"/>
    </location>
</feature>
<dbReference type="GO" id="GO:0005886">
    <property type="term" value="C:plasma membrane"/>
    <property type="evidence" value="ECO:0007669"/>
    <property type="project" value="UniProtKB-SubCell"/>
</dbReference>
<keyword evidence="2 7" id="KW-0813">Transport</keyword>
<evidence type="ECO:0000313" key="9">
    <source>
        <dbReference type="EMBL" id="TMI79997.1"/>
    </source>
</evidence>
<evidence type="ECO:0000256" key="3">
    <source>
        <dbReference type="ARBA" id="ARBA00022475"/>
    </source>
</evidence>
<feature type="transmembrane region" description="Helical" evidence="7">
    <location>
        <begin position="75"/>
        <end position="104"/>
    </location>
</feature>
<dbReference type="Pfam" id="PF00528">
    <property type="entry name" value="BPD_transp_1"/>
    <property type="match status" value="1"/>
</dbReference>
<dbReference type="CDD" id="cd06261">
    <property type="entry name" value="TM_PBP2"/>
    <property type="match status" value="1"/>
</dbReference>
<feature type="transmembrane region" description="Helical" evidence="7">
    <location>
        <begin position="168"/>
        <end position="188"/>
    </location>
</feature>
<dbReference type="InterPro" id="IPR035906">
    <property type="entry name" value="MetI-like_sf"/>
</dbReference>
<sequence>MARVSAAQGFARPGIHRPNALLFLGPAILVLFVWMIVPLALSLYFSVRRYNLLVLERRGFVGLLNYRLLLEDPTFWTAVVNTLALVVLVLAVTVVLGLMLALLFNRDFTAKNVTRTLAISPFFVMPVVTALMWKNMLFHPVFGLLAWVAESLGGAPADWLATYPMPSVVAIISWEWTPFATLILLTALQSLPGDQLEAVRIDGAGVWGEFRYVVLPHLLRPISALLMLETIFFLTIFAEIYATTSGGPGLATTTLPYFIYLKALLQFDIGSASAGAVFAVILANVVAVFLLRAIASNIFQGEPASAK</sequence>
<feature type="transmembrane region" description="Helical" evidence="7">
    <location>
        <begin position="224"/>
        <end position="243"/>
    </location>
</feature>
<keyword evidence="3" id="KW-1003">Cell membrane</keyword>
<dbReference type="SUPFAM" id="SSF161098">
    <property type="entry name" value="MetI-like"/>
    <property type="match status" value="1"/>
</dbReference>
<evidence type="ECO:0000256" key="1">
    <source>
        <dbReference type="ARBA" id="ARBA00004651"/>
    </source>
</evidence>
<evidence type="ECO:0000256" key="7">
    <source>
        <dbReference type="RuleBase" id="RU363032"/>
    </source>
</evidence>
<dbReference type="PANTHER" id="PTHR43005:SF2">
    <property type="entry name" value="INTEGRAL MEMBRANE SUGAR TRANSPORT PROTEIN"/>
    <property type="match status" value="1"/>
</dbReference>
<keyword evidence="6 7" id="KW-0472">Membrane</keyword>
<evidence type="ECO:0000259" key="8">
    <source>
        <dbReference type="PROSITE" id="PS50928"/>
    </source>
</evidence>
<organism evidence="9 10">
    <name type="scientific">Candidatus Segetimicrobium genomatis</name>
    <dbReference type="NCBI Taxonomy" id="2569760"/>
    <lineage>
        <taxon>Bacteria</taxon>
        <taxon>Bacillati</taxon>
        <taxon>Candidatus Sysuimicrobiota</taxon>
        <taxon>Candidatus Sysuimicrobiia</taxon>
        <taxon>Candidatus Sysuimicrobiales</taxon>
        <taxon>Candidatus Segetimicrobiaceae</taxon>
        <taxon>Candidatus Segetimicrobium</taxon>
    </lineage>
</organism>
<dbReference type="Gene3D" id="1.10.3720.10">
    <property type="entry name" value="MetI-like"/>
    <property type="match status" value="1"/>
</dbReference>
<dbReference type="Proteomes" id="UP000318093">
    <property type="component" value="Unassembled WGS sequence"/>
</dbReference>
<name>A0A537J8Y3_9BACT</name>
<dbReference type="PANTHER" id="PTHR43005">
    <property type="entry name" value="BLR7065 PROTEIN"/>
    <property type="match status" value="1"/>
</dbReference>
<dbReference type="EMBL" id="VBAN01000288">
    <property type="protein sequence ID" value="TMI79997.1"/>
    <property type="molecule type" value="Genomic_DNA"/>
</dbReference>